<feature type="transmembrane region" description="Helical" evidence="5">
    <location>
        <begin position="18"/>
        <end position="39"/>
    </location>
</feature>
<evidence type="ECO:0000313" key="6">
    <source>
        <dbReference type="EMBL" id="KPV49682.1"/>
    </source>
</evidence>
<dbReference type="InterPro" id="IPR002293">
    <property type="entry name" value="AA/rel_permease1"/>
</dbReference>
<evidence type="ECO:0000256" key="1">
    <source>
        <dbReference type="ARBA" id="ARBA00004141"/>
    </source>
</evidence>
<dbReference type="EMBL" id="LJCR01001817">
    <property type="protein sequence ID" value="KPV49682.1"/>
    <property type="molecule type" value="Genomic_DNA"/>
</dbReference>
<reference evidence="6 7" key="1">
    <citation type="submission" date="2015-09" db="EMBL/GenBank/DDBJ databases">
        <title>Draft genome sequence of Kouleothrix aurantiaca JCM 19913.</title>
        <authorList>
            <person name="Hemp J."/>
        </authorList>
    </citation>
    <scope>NUCLEOTIDE SEQUENCE [LARGE SCALE GENOMIC DNA]</scope>
    <source>
        <strain evidence="6 7">COM-B</strain>
    </source>
</reference>
<protein>
    <submittedName>
        <fullName evidence="6">Amino acid transporter</fullName>
    </submittedName>
</protein>
<dbReference type="Proteomes" id="UP000050509">
    <property type="component" value="Unassembled WGS sequence"/>
</dbReference>
<dbReference type="PANTHER" id="PTHR47704:SF1">
    <property type="entry name" value="POTASSIUM TRANSPORTER KIMA"/>
    <property type="match status" value="1"/>
</dbReference>
<feature type="transmembrane region" description="Helical" evidence="5">
    <location>
        <begin position="67"/>
        <end position="87"/>
    </location>
</feature>
<keyword evidence="2 5" id="KW-0812">Transmembrane</keyword>
<dbReference type="Pfam" id="PF13520">
    <property type="entry name" value="AA_permease_2"/>
    <property type="match status" value="1"/>
</dbReference>
<gene>
    <name evidence="6" type="ORF">SE17_31235</name>
</gene>
<dbReference type="Gene3D" id="1.20.1740.10">
    <property type="entry name" value="Amino acid/polyamine transporter I"/>
    <property type="match status" value="1"/>
</dbReference>
<dbReference type="AlphaFoldDB" id="A0A0P9D312"/>
<keyword evidence="7" id="KW-1185">Reference proteome</keyword>
<feature type="non-terminal residue" evidence="6">
    <location>
        <position position="1"/>
    </location>
</feature>
<comment type="subcellular location">
    <subcellularLocation>
        <location evidence="1">Membrane</location>
        <topology evidence="1">Multi-pass membrane protein</topology>
    </subcellularLocation>
</comment>
<name>A0A0P9D312_9CHLR</name>
<dbReference type="PATRIC" id="fig|186479.3.peg.3092"/>
<organism evidence="6 7">
    <name type="scientific">Kouleothrix aurantiaca</name>
    <dbReference type="NCBI Taxonomy" id="186479"/>
    <lineage>
        <taxon>Bacteria</taxon>
        <taxon>Bacillati</taxon>
        <taxon>Chloroflexota</taxon>
        <taxon>Chloroflexia</taxon>
        <taxon>Chloroflexales</taxon>
        <taxon>Roseiflexineae</taxon>
        <taxon>Roseiflexaceae</taxon>
        <taxon>Kouleothrix</taxon>
    </lineage>
</organism>
<evidence type="ECO:0000313" key="7">
    <source>
        <dbReference type="Proteomes" id="UP000050509"/>
    </source>
</evidence>
<evidence type="ECO:0000256" key="2">
    <source>
        <dbReference type="ARBA" id="ARBA00022692"/>
    </source>
</evidence>
<comment type="caution">
    <text evidence="6">The sequence shown here is derived from an EMBL/GenBank/DDBJ whole genome shotgun (WGS) entry which is preliminary data.</text>
</comment>
<keyword evidence="3 5" id="KW-1133">Transmembrane helix</keyword>
<evidence type="ECO:0000256" key="5">
    <source>
        <dbReference type="SAM" id="Phobius"/>
    </source>
</evidence>
<dbReference type="PANTHER" id="PTHR47704">
    <property type="entry name" value="POTASSIUM TRANSPORTER KIMA"/>
    <property type="match status" value="1"/>
</dbReference>
<keyword evidence="4 5" id="KW-0472">Membrane</keyword>
<evidence type="ECO:0000256" key="3">
    <source>
        <dbReference type="ARBA" id="ARBA00022989"/>
    </source>
</evidence>
<accession>A0A0P9D312</accession>
<feature type="transmembrane region" description="Helical" evidence="5">
    <location>
        <begin position="154"/>
        <end position="171"/>
    </location>
</feature>
<sequence length="337" mass="37311">GYQSLLSQLVAAIVGKGLFYYITIGAILTMLALSANTGFADFPRLCQIIALDNFLPHAFASRGQRLVFSYGIIVLSTLSGLLLIIFGGVTDRLIPLFAVGAFLAFTLSQAGMVAHWRRVGGAHAWRNMLINGAGALATAVTLGVVLVAKFAEGAWITLVLIPLMLAVFGAVQRHYRQVAEEIDCPQPLDLRGLRHPVVVVPIKAWDRLAHKALRFALKLSGDVIAVQVNMHETAASLESRWATLVEQPARQVGIDPPRLVVIPSPYRQLIRPLLAYITSLKQEYPERQIAVIVPELVERHWYHYMLHNQQGEVLQALLSLQGDERIVIINVPWYLKH</sequence>
<dbReference type="InterPro" id="IPR053153">
    <property type="entry name" value="APC_K+_Transporter"/>
</dbReference>
<dbReference type="GO" id="GO:0016020">
    <property type="term" value="C:membrane"/>
    <property type="evidence" value="ECO:0007669"/>
    <property type="project" value="UniProtKB-SubCell"/>
</dbReference>
<feature type="transmembrane region" description="Helical" evidence="5">
    <location>
        <begin position="128"/>
        <end position="148"/>
    </location>
</feature>
<evidence type="ECO:0000256" key="4">
    <source>
        <dbReference type="ARBA" id="ARBA00023136"/>
    </source>
</evidence>
<dbReference type="GO" id="GO:0022857">
    <property type="term" value="F:transmembrane transporter activity"/>
    <property type="evidence" value="ECO:0007669"/>
    <property type="project" value="InterPro"/>
</dbReference>
<feature type="transmembrane region" description="Helical" evidence="5">
    <location>
        <begin position="93"/>
        <end position="116"/>
    </location>
</feature>
<proteinExistence type="predicted"/>